<accession>A0A4R4UD14</accession>
<comment type="caution">
    <text evidence="1">The sequence shown here is derived from an EMBL/GenBank/DDBJ whole genome shotgun (WGS) entry which is preliminary data.</text>
</comment>
<proteinExistence type="predicted"/>
<name>A0A4R4UD14_9ACTN</name>
<sequence>MIALLGRSLRARLALFASVAMALLCLTTSSALLWMVYNTTVDIHTQDAVATTLTVAHLVKEAELPLLGNLDVRGVQVVDPRGRVVSATSDLTGGPRLTTTLPPPGTTNRVVHACDLPHLSGGCHIVAVYLSLIHTDAADD</sequence>
<evidence type="ECO:0000313" key="1">
    <source>
        <dbReference type="EMBL" id="TDC87766.1"/>
    </source>
</evidence>
<evidence type="ECO:0000313" key="2">
    <source>
        <dbReference type="Proteomes" id="UP000295258"/>
    </source>
</evidence>
<protein>
    <submittedName>
        <fullName evidence="1">Uncharacterized protein</fullName>
    </submittedName>
</protein>
<organism evidence="1 2">
    <name type="scientific">Nonomuraea deserti</name>
    <dbReference type="NCBI Taxonomy" id="1848322"/>
    <lineage>
        <taxon>Bacteria</taxon>
        <taxon>Bacillati</taxon>
        <taxon>Actinomycetota</taxon>
        <taxon>Actinomycetes</taxon>
        <taxon>Streptosporangiales</taxon>
        <taxon>Streptosporangiaceae</taxon>
        <taxon>Nonomuraea</taxon>
    </lineage>
</organism>
<reference evidence="1 2" key="1">
    <citation type="submission" date="2019-03" db="EMBL/GenBank/DDBJ databases">
        <title>Draft genome sequences of novel Actinobacteria.</title>
        <authorList>
            <person name="Sahin N."/>
            <person name="Ay H."/>
            <person name="Saygin H."/>
        </authorList>
    </citation>
    <scope>NUCLEOTIDE SEQUENCE [LARGE SCALE GENOMIC DNA]</scope>
    <source>
        <strain evidence="1 2">KC310</strain>
    </source>
</reference>
<keyword evidence="2" id="KW-1185">Reference proteome</keyword>
<dbReference type="AlphaFoldDB" id="A0A4R4UD14"/>
<gene>
    <name evidence="1" type="ORF">E1292_46405</name>
</gene>
<dbReference type="Proteomes" id="UP000295258">
    <property type="component" value="Unassembled WGS sequence"/>
</dbReference>
<dbReference type="EMBL" id="SMKO01000263">
    <property type="protein sequence ID" value="TDC87766.1"/>
    <property type="molecule type" value="Genomic_DNA"/>
</dbReference>